<proteinExistence type="inferred from homology"/>
<accession>A0A0L1IZ54</accession>
<feature type="domain" description="Carboxylesterase type B" evidence="3">
    <location>
        <begin position="16"/>
        <end position="151"/>
    </location>
</feature>
<dbReference type="EMBL" id="JNOM01000188">
    <property type="protein sequence ID" value="KNG84799.1"/>
    <property type="molecule type" value="Genomic_DNA"/>
</dbReference>
<dbReference type="SUPFAM" id="SSF53474">
    <property type="entry name" value="alpha/beta-Hydrolases"/>
    <property type="match status" value="1"/>
</dbReference>
<evidence type="ECO:0000313" key="4">
    <source>
        <dbReference type="EMBL" id="KNG84799.1"/>
    </source>
</evidence>
<dbReference type="Pfam" id="PF00135">
    <property type="entry name" value="COesterase"/>
    <property type="match status" value="1"/>
</dbReference>
<evidence type="ECO:0000259" key="3">
    <source>
        <dbReference type="Pfam" id="PF00135"/>
    </source>
</evidence>
<protein>
    <submittedName>
        <fullName evidence="4">Putative neuroligin</fullName>
    </submittedName>
</protein>
<dbReference type="InterPro" id="IPR050654">
    <property type="entry name" value="AChE-related_enzymes"/>
</dbReference>
<evidence type="ECO:0000256" key="2">
    <source>
        <dbReference type="ARBA" id="ARBA00022801"/>
    </source>
</evidence>
<dbReference type="GeneID" id="26808516"/>
<dbReference type="GO" id="GO:0052689">
    <property type="term" value="F:carboxylic ester hydrolase activity"/>
    <property type="evidence" value="ECO:0007669"/>
    <property type="project" value="TreeGrafter"/>
</dbReference>
<dbReference type="AlphaFoldDB" id="A0A0L1IZ54"/>
<keyword evidence="5" id="KW-1185">Reference proteome</keyword>
<dbReference type="Gene3D" id="3.40.50.1820">
    <property type="entry name" value="alpha/beta hydrolase"/>
    <property type="match status" value="1"/>
</dbReference>
<comment type="caution">
    <text evidence="4">The sequence shown here is derived from an EMBL/GenBank/DDBJ whole genome shotgun (WGS) entry which is preliminary data.</text>
</comment>
<dbReference type="RefSeq" id="XP_015405722.1">
    <property type="nucleotide sequence ID" value="XM_015551968.1"/>
</dbReference>
<sequence length="322" mass="35149">MSFLIQGSIEMGTPTIGVSFSYRVSRFGLVSGRAFNDSSLANLGLYDQQTALHSIQENIDAFGGDPTRVTIQAESSGALSVRYHHLAYDGLFRAAITQSSAPLSTAALIPLDEQERIYQDVLNATGCTAPIEPIECLRKAPVESLKAAFQGTGYISSGMFGAINTGAELRAVITGFRTGKYLTNDTTDRIVDGYPQLPIWEFRANLGTVLIFPSSKYGSLYGYSTLLNPGCPFIAISLRLFLMVRPLGPSVLLTSKEVAFVFNNSEGVGLTVPPLCSSDGQMERRLRDVRRKMALRLLTWSRIPGGRGFIQSVIDAFDEYKF</sequence>
<dbReference type="Proteomes" id="UP000037505">
    <property type="component" value="Unassembled WGS sequence"/>
</dbReference>
<dbReference type="InterPro" id="IPR002018">
    <property type="entry name" value="CarbesteraseB"/>
</dbReference>
<evidence type="ECO:0000256" key="1">
    <source>
        <dbReference type="ARBA" id="ARBA00005964"/>
    </source>
</evidence>
<keyword evidence="2" id="KW-0378">Hydrolase</keyword>
<dbReference type="InterPro" id="IPR029058">
    <property type="entry name" value="AB_hydrolase_fold"/>
</dbReference>
<comment type="similarity">
    <text evidence="1">Belongs to the type-B carboxylesterase/lipase family.</text>
</comment>
<evidence type="ECO:0000313" key="5">
    <source>
        <dbReference type="Proteomes" id="UP000037505"/>
    </source>
</evidence>
<dbReference type="OrthoDB" id="408631at2759"/>
<gene>
    <name evidence="4" type="ORF">ANOM_006712</name>
</gene>
<dbReference type="PANTHER" id="PTHR43918">
    <property type="entry name" value="ACETYLCHOLINESTERASE"/>
    <property type="match status" value="1"/>
</dbReference>
<organism evidence="4 5">
    <name type="scientific">Aspergillus nomiae NRRL (strain ATCC 15546 / NRRL 13137 / CBS 260.88 / M93)</name>
    <dbReference type="NCBI Taxonomy" id="1509407"/>
    <lineage>
        <taxon>Eukaryota</taxon>
        <taxon>Fungi</taxon>
        <taxon>Dikarya</taxon>
        <taxon>Ascomycota</taxon>
        <taxon>Pezizomycotina</taxon>
        <taxon>Eurotiomycetes</taxon>
        <taxon>Eurotiomycetidae</taxon>
        <taxon>Eurotiales</taxon>
        <taxon>Aspergillaceae</taxon>
        <taxon>Aspergillus</taxon>
        <taxon>Aspergillus subgen. Circumdati</taxon>
    </lineage>
</organism>
<name>A0A0L1IZ54_ASPN3</name>
<reference evidence="4 5" key="1">
    <citation type="submission" date="2014-06" db="EMBL/GenBank/DDBJ databases">
        <title>The Genome of the Aflatoxigenic Filamentous Fungus Aspergillus nomius.</title>
        <authorList>
            <person name="Moore M.G."/>
            <person name="Shannon B.M."/>
            <person name="Brian M.M."/>
        </authorList>
    </citation>
    <scope>NUCLEOTIDE SEQUENCE [LARGE SCALE GENOMIC DNA]</scope>
    <source>
        <strain evidence="4 5">NRRL 13137</strain>
    </source>
</reference>
<dbReference type="PANTHER" id="PTHR43918:SF4">
    <property type="entry name" value="CARBOXYLIC ESTER HYDROLASE"/>
    <property type="match status" value="1"/>
</dbReference>
<dbReference type="STRING" id="1509407.A0A0L1IZ54"/>